<dbReference type="Pfam" id="PF07977">
    <property type="entry name" value="FabA"/>
    <property type="match status" value="1"/>
</dbReference>
<dbReference type="NCBIfam" id="NF000582">
    <property type="entry name" value="PRK00006.1"/>
    <property type="match status" value="1"/>
</dbReference>
<proteinExistence type="inferred from homology"/>
<dbReference type="PANTHER" id="PTHR30272:SF1">
    <property type="entry name" value="3-HYDROXYACYL-[ACYL-CARRIER-PROTEIN] DEHYDRATASE"/>
    <property type="match status" value="1"/>
</dbReference>
<evidence type="ECO:0000256" key="4">
    <source>
        <dbReference type="ARBA" id="ARBA00013167"/>
    </source>
</evidence>
<dbReference type="RefSeq" id="WP_037307590.1">
    <property type="nucleotide sequence ID" value="NZ_FOWS01000003.1"/>
</dbReference>
<evidence type="ECO:0000256" key="1">
    <source>
        <dbReference type="ARBA" id="ARBA00001055"/>
    </source>
</evidence>
<keyword evidence="5" id="KW-0963">Cytoplasm</keyword>
<dbReference type="CDD" id="cd01288">
    <property type="entry name" value="FabZ"/>
    <property type="match status" value="1"/>
</dbReference>
<evidence type="ECO:0000256" key="2">
    <source>
        <dbReference type="ARBA" id="ARBA00004496"/>
    </source>
</evidence>
<evidence type="ECO:0000256" key="11">
    <source>
        <dbReference type="SAM" id="Phobius"/>
    </source>
</evidence>
<comment type="catalytic activity">
    <reaction evidence="1">
        <text>a (3R)-hydroxyacyl-[ACP] = a (2E)-enoyl-[ACP] + H2O</text>
        <dbReference type="Rhea" id="RHEA:13097"/>
        <dbReference type="Rhea" id="RHEA-COMP:9925"/>
        <dbReference type="Rhea" id="RHEA-COMP:9945"/>
        <dbReference type="ChEBI" id="CHEBI:15377"/>
        <dbReference type="ChEBI" id="CHEBI:78784"/>
        <dbReference type="ChEBI" id="CHEBI:78827"/>
        <dbReference type="EC" id="4.2.1.59"/>
    </reaction>
</comment>
<name>A0A837DFC2_9PSEU</name>
<keyword evidence="8" id="KW-0443">Lipid metabolism</keyword>
<accession>A0A837DFC2</accession>
<dbReference type="OrthoDB" id="9772788at2"/>
<dbReference type="SUPFAM" id="SSF54637">
    <property type="entry name" value="Thioesterase/thiol ester dehydrase-isomerase"/>
    <property type="match status" value="1"/>
</dbReference>
<dbReference type="GO" id="GO:0019171">
    <property type="term" value="F:(3R)-hydroxyacyl-[acyl-carrier-protein] dehydratase activity"/>
    <property type="evidence" value="ECO:0007669"/>
    <property type="project" value="UniProtKB-EC"/>
</dbReference>
<keyword evidence="11" id="KW-1133">Transmembrane helix</keyword>
<comment type="similarity">
    <text evidence="3">Belongs to the thioester dehydratase family. FabZ subfamily.</text>
</comment>
<evidence type="ECO:0000256" key="7">
    <source>
        <dbReference type="ARBA" id="ARBA00022556"/>
    </source>
</evidence>
<dbReference type="GO" id="GO:0005737">
    <property type="term" value="C:cytoplasm"/>
    <property type="evidence" value="ECO:0007669"/>
    <property type="project" value="UniProtKB-SubCell"/>
</dbReference>
<evidence type="ECO:0000313" key="12">
    <source>
        <dbReference type="EMBL" id="KHF45925.1"/>
    </source>
</evidence>
<evidence type="ECO:0000313" key="13">
    <source>
        <dbReference type="Proteomes" id="UP000030848"/>
    </source>
</evidence>
<evidence type="ECO:0000256" key="6">
    <source>
        <dbReference type="ARBA" id="ARBA00022516"/>
    </source>
</evidence>
<organism evidence="12 13">
    <name type="scientific">Saccharomonospora viridis</name>
    <dbReference type="NCBI Taxonomy" id="1852"/>
    <lineage>
        <taxon>Bacteria</taxon>
        <taxon>Bacillati</taxon>
        <taxon>Actinomycetota</taxon>
        <taxon>Actinomycetes</taxon>
        <taxon>Pseudonocardiales</taxon>
        <taxon>Pseudonocardiaceae</taxon>
        <taxon>Saccharomonospora</taxon>
    </lineage>
</organism>
<dbReference type="PANTHER" id="PTHR30272">
    <property type="entry name" value="3-HYDROXYACYL-[ACYL-CARRIER-PROTEIN] DEHYDRATASE"/>
    <property type="match status" value="1"/>
</dbReference>
<evidence type="ECO:0000256" key="5">
    <source>
        <dbReference type="ARBA" id="ARBA00022490"/>
    </source>
</evidence>
<evidence type="ECO:0000256" key="9">
    <source>
        <dbReference type="ARBA" id="ARBA00023239"/>
    </source>
</evidence>
<reference evidence="12 13" key="1">
    <citation type="submission" date="2014-10" db="EMBL/GenBank/DDBJ databases">
        <title>Genome sequence of Micropolyspora internatus JCM3315.</title>
        <authorList>
            <person name="Shin S.-K."/>
            <person name="Yi H."/>
        </authorList>
    </citation>
    <scope>NUCLEOTIDE SEQUENCE [LARGE SCALE GENOMIC DNA]</scope>
    <source>
        <strain evidence="12 13">JCM 3315</strain>
    </source>
</reference>
<keyword evidence="6" id="KW-0444">Lipid biosynthesis</keyword>
<comment type="caution">
    <text evidence="12">The sequence shown here is derived from an EMBL/GenBank/DDBJ whole genome shotgun (WGS) entry which is preliminary data.</text>
</comment>
<evidence type="ECO:0000256" key="8">
    <source>
        <dbReference type="ARBA" id="ARBA00023098"/>
    </source>
</evidence>
<dbReference type="Gene3D" id="3.10.129.10">
    <property type="entry name" value="Hotdog Thioesterase"/>
    <property type="match status" value="1"/>
</dbReference>
<evidence type="ECO:0000256" key="10">
    <source>
        <dbReference type="ARBA" id="ARBA00025049"/>
    </source>
</evidence>
<sequence>MTTTSEPASVVTDLDNDQIREILPHRWPMLLLDRVERAEPGVRAVGVKNVTAAEPWFQGHFPTAAVFPGVLVVEALAQLSGVVFALAGAGPIGYLAGVRSMRFRRPVRPGDSLLLTSERSAGGRGFCEYKVNARVDGVLVAEGSITIADPAATSSNGKV</sequence>
<dbReference type="Proteomes" id="UP000030848">
    <property type="component" value="Unassembled WGS sequence"/>
</dbReference>
<keyword evidence="9" id="KW-0456">Lyase</keyword>
<dbReference type="AlphaFoldDB" id="A0A837DFC2"/>
<dbReference type="FunFam" id="3.10.129.10:FF:000001">
    <property type="entry name" value="3-hydroxyacyl-[acyl-carrier-protein] dehydratase FabZ"/>
    <property type="match status" value="1"/>
</dbReference>
<comment type="subcellular location">
    <subcellularLocation>
        <location evidence="2">Cytoplasm</location>
    </subcellularLocation>
</comment>
<keyword evidence="11" id="KW-0472">Membrane</keyword>
<protein>
    <recommendedName>
        <fullName evidence="4">3-hydroxyacyl-[acyl-carrier-protein] dehydratase</fullName>
        <ecNumber evidence="4">4.2.1.59</ecNumber>
    </recommendedName>
</protein>
<gene>
    <name evidence="12" type="ORF">MINT15_02260</name>
</gene>
<keyword evidence="11" id="KW-0812">Transmembrane</keyword>
<dbReference type="InterPro" id="IPR013114">
    <property type="entry name" value="FabA_FabZ"/>
</dbReference>
<dbReference type="InterPro" id="IPR029069">
    <property type="entry name" value="HotDog_dom_sf"/>
</dbReference>
<comment type="function">
    <text evidence="10">Involved in unsaturated fatty acids biosynthesis. Catalyzes the dehydration of short chain beta-hydroxyacyl-ACPs and long chain saturated and unsaturated beta-hydroxyacyl-ACPs.</text>
</comment>
<dbReference type="GO" id="GO:0009245">
    <property type="term" value="P:lipid A biosynthetic process"/>
    <property type="evidence" value="ECO:0007669"/>
    <property type="project" value="UniProtKB-KW"/>
</dbReference>
<evidence type="ECO:0000256" key="3">
    <source>
        <dbReference type="ARBA" id="ARBA00009174"/>
    </source>
</evidence>
<keyword evidence="7" id="KW-0441">Lipid A biosynthesis</keyword>
<dbReference type="GO" id="GO:0016020">
    <property type="term" value="C:membrane"/>
    <property type="evidence" value="ECO:0007669"/>
    <property type="project" value="GOC"/>
</dbReference>
<dbReference type="EC" id="4.2.1.59" evidence="4"/>
<feature type="transmembrane region" description="Helical" evidence="11">
    <location>
        <begin position="75"/>
        <end position="96"/>
    </location>
</feature>
<dbReference type="EMBL" id="JRZE01000001">
    <property type="protein sequence ID" value="KHF45925.1"/>
    <property type="molecule type" value="Genomic_DNA"/>
</dbReference>